<reference evidence="2" key="1">
    <citation type="submission" date="2021-01" db="EMBL/GenBank/DDBJ databases">
        <title>Whole genome shotgun sequence of Rhizocola hellebori NBRC 109834.</title>
        <authorList>
            <person name="Komaki H."/>
            <person name="Tamura T."/>
        </authorList>
    </citation>
    <scope>NUCLEOTIDE SEQUENCE</scope>
    <source>
        <strain evidence="2">NBRC 109834</strain>
    </source>
</reference>
<feature type="chain" id="PRO_5035313204" description="DUF2690 domain-containing protein" evidence="1">
    <location>
        <begin position="23"/>
        <end position="145"/>
    </location>
</feature>
<keyword evidence="1" id="KW-0732">Signal</keyword>
<evidence type="ECO:0000313" key="2">
    <source>
        <dbReference type="EMBL" id="GIH07833.1"/>
    </source>
</evidence>
<dbReference type="EMBL" id="BONY01000041">
    <property type="protein sequence ID" value="GIH07833.1"/>
    <property type="molecule type" value="Genomic_DNA"/>
</dbReference>
<gene>
    <name evidence="2" type="ORF">Rhe02_59000</name>
</gene>
<comment type="caution">
    <text evidence="2">The sequence shown here is derived from an EMBL/GenBank/DDBJ whole genome shotgun (WGS) entry which is preliminary data.</text>
</comment>
<dbReference type="Proteomes" id="UP000612899">
    <property type="component" value="Unassembled WGS sequence"/>
</dbReference>
<dbReference type="RefSeq" id="WP_203911610.1">
    <property type="nucleotide sequence ID" value="NZ_BONY01000041.1"/>
</dbReference>
<name>A0A8J3QBJ3_9ACTN</name>
<feature type="signal peptide" evidence="1">
    <location>
        <begin position="1"/>
        <end position="22"/>
    </location>
</feature>
<dbReference type="AlphaFoldDB" id="A0A8J3QBJ3"/>
<accession>A0A8J3QBJ3</accession>
<proteinExistence type="predicted"/>
<sequence length="145" mass="15549">MAAVATLAFAATAVLVPGTANAATYDGQDPIASGCASSVITARLANIRGYDGITIVGQIQLRYSTACRTVWGRIVAYYNDYNAHAYVNRNSDGAWYNCVNPTWSNNLAAYSCYTPMLNDANVTSYADGYAATTDYVISYGRTTSY</sequence>
<dbReference type="Pfam" id="PF10901">
    <property type="entry name" value="DUF2690"/>
    <property type="match status" value="1"/>
</dbReference>
<keyword evidence="3" id="KW-1185">Reference proteome</keyword>
<protein>
    <recommendedName>
        <fullName evidence="4">DUF2690 domain-containing protein</fullName>
    </recommendedName>
</protein>
<organism evidence="2 3">
    <name type="scientific">Rhizocola hellebori</name>
    <dbReference type="NCBI Taxonomy" id="1392758"/>
    <lineage>
        <taxon>Bacteria</taxon>
        <taxon>Bacillati</taxon>
        <taxon>Actinomycetota</taxon>
        <taxon>Actinomycetes</taxon>
        <taxon>Micromonosporales</taxon>
        <taxon>Micromonosporaceae</taxon>
        <taxon>Rhizocola</taxon>
    </lineage>
</organism>
<evidence type="ECO:0000256" key="1">
    <source>
        <dbReference type="SAM" id="SignalP"/>
    </source>
</evidence>
<evidence type="ECO:0008006" key="4">
    <source>
        <dbReference type="Google" id="ProtNLM"/>
    </source>
</evidence>
<evidence type="ECO:0000313" key="3">
    <source>
        <dbReference type="Proteomes" id="UP000612899"/>
    </source>
</evidence>
<dbReference type="InterPro" id="IPR021224">
    <property type="entry name" value="DUF2690"/>
</dbReference>